<evidence type="ECO:0000313" key="1">
    <source>
        <dbReference type="EMBL" id="KAI3709721.1"/>
    </source>
</evidence>
<reference evidence="1 2" key="2">
    <citation type="journal article" date="2022" name="Mol. Ecol. Resour.">
        <title>The genomes of chicory, endive, great burdock and yacon provide insights into Asteraceae paleo-polyploidization history and plant inulin production.</title>
        <authorList>
            <person name="Fan W."/>
            <person name="Wang S."/>
            <person name="Wang H."/>
            <person name="Wang A."/>
            <person name="Jiang F."/>
            <person name="Liu H."/>
            <person name="Zhao H."/>
            <person name="Xu D."/>
            <person name="Zhang Y."/>
        </authorList>
    </citation>
    <scope>NUCLEOTIDE SEQUENCE [LARGE SCALE GENOMIC DNA]</scope>
    <source>
        <strain evidence="2">cv. Punajuju</strain>
        <tissue evidence="1">Leaves</tissue>
    </source>
</reference>
<name>A0ACB9AJP5_CICIN</name>
<comment type="caution">
    <text evidence="1">The sequence shown here is derived from an EMBL/GenBank/DDBJ whole genome shotgun (WGS) entry which is preliminary data.</text>
</comment>
<sequence>MREKARFLFNALWAKLKLGLGKFLIGLVKLSKWVRLYDLQPKNVKLLINNEFEVDFSFSYLIFVFSSSIADSTVDSIVDFNADQDSNLDGATNPSATEGGSDANALLKRNSAGITRRKYHVAGIKGKGVAICNNASKEDKAVCATLLDKPKEKKKEKRKREEEMRAEVEIENEDNEFYVMSKRKRQNK</sequence>
<reference evidence="2" key="1">
    <citation type="journal article" date="2022" name="Mol. Ecol. Resour.">
        <title>The genomes of chicory, endive, great burdock and yacon provide insights into Asteraceae palaeo-polyploidization history and plant inulin production.</title>
        <authorList>
            <person name="Fan W."/>
            <person name="Wang S."/>
            <person name="Wang H."/>
            <person name="Wang A."/>
            <person name="Jiang F."/>
            <person name="Liu H."/>
            <person name="Zhao H."/>
            <person name="Xu D."/>
            <person name="Zhang Y."/>
        </authorList>
    </citation>
    <scope>NUCLEOTIDE SEQUENCE [LARGE SCALE GENOMIC DNA]</scope>
    <source>
        <strain evidence="2">cv. Punajuju</strain>
    </source>
</reference>
<dbReference type="EMBL" id="CM042015">
    <property type="protein sequence ID" value="KAI3709721.1"/>
    <property type="molecule type" value="Genomic_DNA"/>
</dbReference>
<organism evidence="1 2">
    <name type="scientific">Cichorium intybus</name>
    <name type="common">Chicory</name>
    <dbReference type="NCBI Taxonomy" id="13427"/>
    <lineage>
        <taxon>Eukaryota</taxon>
        <taxon>Viridiplantae</taxon>
        <taxon>Streptophyta</taxon>
        <taxon>Embryophyta</taxon>
        <taxon>Tracheophyta</taxon>
        <taxon>Spermatophyta</taxon>
        <taxon>Magnoliopsida</taxon>
        <taxon>eudicotyledons</taxon>
        <taxon>Gunneridae</taxon>
        <taxon>Pentapetalae</taxon>
        <taxon>asterids</taxon>
        <taxon>campanulids</taxon>
        <taxon>Asterales</taxon>
        <taxon>Asteraceae</taxon>
        <taxon>Cichorioideae</taxon>
        <taxon>Cichorieae</taxon>
        <taxon>Cichoriinae</taxon>
        <taxon>Cichorium</taxon>
    </lineage>
</organism>
<evidence type="ECO:0000313" key="2">
    <source>
        <dbReference type="Proteomes" id="UP001055811"/>
    </source>
</evidence>
<gene>
    <name evidence="1" type="ORF">L2E82_39487</name>
</gene>
<protein>
    <submittedName>
        <fullName evidence="1">Uncharacterized protein</fullName>
    </submittedName>
</protein>
<dbReference type="Proteomes" id="UP001055811">
    <property type="component" value="Linkage Group LG07"/>
</dbReference>
<proteinExistence type="predicted"/>
<accession>A0ACB9AJP5</accession>
<keyword evidence="2" id="KW-1185">Reference proteome</keyword>